<dbReference type="Proteomes" id="UP000821866">
    <property type="component" value="Chromosome 10"/>
</dbReference>
<comment type="similarity">
    <text evidence="1">Belongs to the BLOC1S2 family.</text>
</comment>
<dbReference type="GO" id="GO:0000930">
    <property type="term" value="C:gamma-tubulin complex"/>
    <property type="evidence" value="ECO:0007669"/>
    <property type="project" value="TreeGrafter"/>
</dbReference>
<evidence type="ECO:0008006" key="5">
    <source>
        <dbReference type="Google" id="ProtNLM"/>
    </source>
</evidence>
<gene>
    <name evidence="3" type="ORF">HPB51_004263</name>
</gene>
<reference evidence="3" key="2">
    <citation type="submission" date="2021-09" db="EMBL/GenBank/DDBJ databases">
        <authorList>
            <person name="Jia N."/>
            <person name="Wang J."/>
            <person name="Shi W."/>
            <person name="Du L."/>
            <person name="Sun Y."/>
            <person name="Zhan W."/>
            <person name="Jiang J."/>
            <person name="Wang Q."/>
            <person name="Zhang B."/>
            <person name="Ji P."/>
            <person name="Sakyi L.B."/>
            <person name="Cui X."/>
            <person name="Yuan T."/>
            <person name="Jiang B."/>
            <person name="Yang W."/>
            <person name="Lam T.T.-Y."/>
            <person name="Chang Q."/>
            <person name="Ding S."/>
            <person name="Wang X."/>
            <person name="Zhu J."/>
            <person name="Ruan X."/>
            <person name="Zhao L."/>
            <person name="Wei J."/>
            <person name="Que T."/>
            <person name="Du C."/>
            <person name="Cheng J."/>
            <person name="Dai P."/>
            <person name="Han X."/>
            <person name="Huang E."/>
            <person name="Gao Y."/>
            <person name="Liu J."/>
            <person name="Shao H."/>
            <person name="Ye R."/>
            <person name="Li L."/>
            <person name="Wei W."/>
            <person name="Wang X."/>
            <person name="Wang C."/>
            <person name="Huo Q."/>
            <person name="Li W."/>
            <person name="Guo W."/>
            <person name="Chen H."/>
            <person name="Chen S."/>
            <person name="Zhou L."/>
            <person name="Zhou L."/>
            <person name="Ni X."/>
            <person name="Tian J."/>
            <person name="Zhou Y."/>
            <person name="Sheng Y."/>
            <person name="Liu T."/>
            <person name="Pan Y."/>
            <person name="Xia L."/>
            <person name="Li J."/>
            <person name="Zhao F."/>
            <person name="Cao W."/>
        </authorList>
    </citation>
    <scope>NUCLEOTIDE SEQUENCE</scope>
    <source>
        <strain evidence="3">Rmic-2018</strain>
        <tissue evidence="3">Larvae</tissue>
    </source>
</reference>
<dbReference type="GO" id="GO:0043015">
    <property type="term" value="F:gamma-tubulin binding"/>
    <property type="evidence" value="ECO:0007669"/>
    <property type="project" value="TreeGrafter"/>
</dbReference>
<feature type="region of interest" description="Disordered" evidence="2">
    <location>
        <begin position="33"/>
        <end position="55"/>
    </location>
</feature>
<evidence type="ECO:0000256" key="2">
    <source>
        <dbReference type="SAM" id="MobiDB-lite"/>
    </source>
</evidence>
<dbReference type="GO" id="GO:0016197">
    <property type="term" value="P:endosomal transport"/>
    <property type="evidence" value="ECO:0007669"/>
    <property type="project" value="TreeGrafter"/>
</dbReference>
<dbReference type="PANTHER" id="PTHR46479:SF1">
    <property type="entry name" value="BIOGENESIS OF LYSOSOME-RELATED ORGANELLES COMPLEX 1 SUBUNIT 2"/>
    <property type="match status" value="1"/>
</dbReference>
<dbReference type="AlphaFoldDB" id="A0A9J6ERJ1"/>
<proteinExistence type="inferred from homology"/>
<name>A0A9J6ERJ1_RHIMP</name>
<dbReference type="Pfam" id="PF10046">
    <property type="entry name" value="BLOC1_2"/>
    <property type="match status" value="1"/>
</dbReference>
<dbReference type="InterPro" id="IPR019269">
    <property type="entry name" value="BLOC1_su2"/>
</dbReference>
<sequence>MLNAPSQPHLDVVSASSSSAFTAALLSGFPPDGATSCGTTRRKPSATKPRLPLKTQPLKRALPRLPTQLQRNILHQARSGLGLRDVAGWLDFGFGLCVGFGRLSVARLHHRGLAFAACFNLGLYELFARCLSFWSRCRDRLAMESGDAATQSPKLNELAATMFDKTGQYIQSELSSTLDDYRLTEEMNKATVAKYSDMQQIAGNVAKSLKDLNDKFHLLRPCLDQIDQVEESVAKLEQVAYKLDAYSKRLEAKFKALEKR</sequence>
<evidence type="ECO:0000256" key="1">
    <source>
        <dbReference type="ARBA" id="ARBA00008468"/>
    </source>
</evidence>
<dbReference type="GO" id="GO:0099078">
    <property type="term" value="C:BORC complex"/>
    <property type="evidence" value="ECO:0007669"/>
    <property type="project" value="TreeGrafter"/>
</dbReference>
<protein>
    <recommendedName>
        <fullName evidence="5">Biogenesis of lysosome-related organelles complex 1 subunit 2</fullName>
    </recommendedName>
</protein>
<reference evidence="3" key="1">
    <citation type="journal article" date="2020" name="Cell">
        <title>Large-Scale Comparative Analyses of Tick Genomes Elucidate Their Genetic Diversity and Vector Capacities.</title>
        <authorList>
            <consortium name="Tick Genome and Microbiome Consortium (TIGMIC)"/>
            <person name="Jia N."/>
            <person name="Wang J."/>
            <person name="Shi W."/>
            <person name="Du L."/>
            <person name="Sun Y."/>
            <person name="Zhan W."/>
            <person name="Jiang J.F."/>
            <person name="Wang Q."/>
            <person name="Zhang B."/>
            <person name="Ji P."/>
            <person name="Bell-Sakyi L."/>
            <person name="Cui X.M."/>
            <person name="Yuan T.T."/>
            <person name="Jiang B.G."/>
            <person name="Yang W.F."/>
            <person name="Lam T.T."/>
            <person name="Chang Q.C."/>
            <person name="Ding S.J."/>
            <person name="Wang X.J."/>
            <person name="Zhu J.G."/>
            <person name="Ruan X.D."/>
            <person name="Zhao L."/>
            <person name="Wei J.T."/>
            <person name="Ye R.Z."/>
            <person name="Que T.C."/>
            <person name="Du C.H."/>
            <person name="Zhou Y.H."/>
            <person name="Cheng J.X."/>
            <person name="Dai P.F."/>
            <person name="Guo W.B."/>
            <person name="Han X.H."/>
            <person name="Huang E.J."/>
            <person name="Li L.F."/>
            <person name="Wei W."/>
            <person name="Gao Y.C."/>
            <person name="Liu J.Z."/>
            <person name="Shao H.Z."/>
            <person name="Wang X."/>
            <person name="Wang C.C."/>
            <person name="Yang T.C."/>
            <person name="Huo Q.B."/>
            <person name="Li W."/>
            <person name="Chen H.Y."/>
            <person name="Chen S.E."/>
            <person name="Zhou L.G."/>
            <person name="Ni X.B."/>
            <person name="Tian J.H."/>
            <person name="Sheng Y."/>
            <person name="Liu T."/>
            <person name="Pan Y.S."/>
            <person name="Xia L.Y."/>
            <person name="Li J."/>
            <person name="Zhao F."/>
            <person name="Cao W.C."/>
        </authorList>
    </citation>
    <scope>NUCLEOTIDE SEQUENCE</scope>
    <source>
        <strain evidence="3">Rmic-2018</strain>
    </source>
</reference>
<evidence type="ECO:0000313" key="3">
    <source>
        <dbReference type="EMBL" id="KAH8036749.1"/>
    </source>
</evidence>
<evidence type="ECO:0000313" key="4">
    <source>
        <dbReference type="Proteomes" id="UP000821866"/>
    </source>
</evidence>
<dbReference type="PANTHER" id="PTHR46479">
    <property type="entry name" value="BIOGENESIS OF LYSOSOME-RELATED ORGANELLES COMPLEX 1 SUBUNIT 2"/>
    <property type="match status" value="1"/>
</dbReference>
<dbReference type="GO" id="GO:0031083">
    <property type="term" value="C:BLOC-1 complex"/>
    <property type="evidence" value="ECO:0007669"/>
    <property type="project" value="TreeGrafter"/>
</dbReference>
<organism evidence="3 4">
    <name type="scientific">Rhipicephalus microplus</name>
    <name type="common">Cattle tick</name>
    <name type="synonym">Boophilus microplus</name>
    <dbReference type="NCBI Taxonomy" id="6941"/>
    <lineage>
        <taxon>Eukaryota</taxon>
        <taxon>Metazoa</taxon>
        <taxon>Ecdysozoa</taxon>
        <taxon>Arthropoda</taxon>
        <taxon>Chelicerata</taxon>
        <taxon>Arachnida</taxon>
        <taxon>Acari</taxon>
        <taxon>Parasitiformes</taxon>
        <taxon>Ixodida</taxon>
        <taxon>Ixodoidea</taxon>
        <taxon>Ixodidae</taxon>
        <taxon>Rhipicephalinae</taxon>
        <taxon>Rhipicephalus</taxon>
        <taxon>Boophilus</taxon>
    </lineage>
</organism>
<dbReference type="EMBL" id="JABSTU010000002">
    <property type="protein sequence ID" value="KAH8036749.1"/>
    <property type="molecule type" value="Genomic_DNA"/>
</dbReference>
<keyword evidence="4" id="KW-1185">Reference proteome</keyword>
<dbReference type="GO" id="GO:0032418">
    <property type="term" value="P:lysosome localization"/>
    <property type="evidence" value="ECO:0007669"/>
    <property type="project" value="TreeGrafter"/>
</dbReference>
<dbReference type="VEuPathDB" id="VectorBase:LOC119179479"/>
<comment type="caution">
    <text evidence="3">The sequence shown here is derived from an EMBL/GenBank/DDBJ whole genome shotgun (WGS) entry which is preliminary data.</text>
</comment>
<accession>A0A9J6ERJ1</accession>